<dbReference type="InterPro" id="IPR005066">
    <property type="entry name" value="MoCF_OxRdtse_dimer"/>
</dbReference>
<dbReference type="SUPFAM" id="SSF56524">
    <property type="entry name" value="Oxidoreductase molybdopterin-binding domain"/>
    <property type="match status" value="1"/>
</dbReference>
<sequence length="393" mass="43226">MDASSRATTRRTLLRSAAVVGGLIATQALAPLGRALAGAPAILKPLPADQFVDFGTNAEMRWSSVDPRRYLTPPSRLFVRNHTVTPTIDASTYALKVYGDGLRRPRTVDDPVTVTLRDLRRLPRTTLITTHECTGNGRSFFASQQGTPAAGTAWTLGAVGAVRWEGVRLRDLLRHVGLDRDAVSVQATGLDPSYVTGGVDYGPVRRPFPVSKALDDALLVWGMNGEPLLPDHGYPLRLVLPGWVGIGSIKWLGSLEVSTSELTSPWNTKWYRIGDEVLTTNPVRSAWELPWDAQLARGRTLRLTGRSWSGAAPIRRVEVSVDGGTTWQRADLDRARQRGWTQWTWTWRRPEAGSHELLARATDAAGRTQPLVTPFNANGYFFDAIVRHPVTVV</sequence>
<dbReference type="EMBL" id="BAABKM010000001">
    <property type="protein sequence ID" value="GAA4689966.1"/>
    <property type="molecule type" value="Genomic_DNA"/>
</dbReference>
<evidence type="ECO:0000313" key="8">
    <source>
        <dbReference type="Proteomes" id="UP001499974"/>
    </source>
</evidence>
<keyword evidence="4" id="KW-0560">Oxidoreductase</keyword>
<feature type="domain" description="Oxidoreductase molybdopterin-binding" evidence="5">
    <location>
        <begin position="82"/>
        <end position="266"/>
    </location>
</feature>
<proteinExistence type="predicted"/>
<evidence type="ECO:0000256" key="1">
    <source>
        <dbReference type="ARBA" id="ARBA00001924"/>
    </source>
</evidence>
<keyword evidence="2" id="KW-0500">Molybdenum</keyword>
<dbReference type="Gene3D" id="3.90.420.10">
    <property type="entry name" value="Oxidoreductase, molybdopterin-binding domain"/>
    <property type="match status" value="1"/>
</dbReference>
<name>A0ABP8WIF4_9ACTN</name>
<dbReference type="PANTHER" id="PTHR19372:SF7">
    <property type="entry name" value="SULFITE OXIDASE, MITOCHONDRIAL"/>
    <property type="match status" value="1"/>
</dbReference>
<accession>A0ABP8WIF4</accession>
<reference evidence="8" key="1">
    <citation type="journal article" date="2019" name="Int. J. Syst. Evol. Microbiol.">
        <title>The Global Catalogue of Microorganisms (GCM) 10K type strain sequencing project: providing services to taxonomists for standard genome sequencing and annotation.</title>
        <authorList>
            <consortium name="The Broad Institute Genomics Platform"/>
            <consortium name="The Broad Institute Genome Sequencing Center for Infectious Disease"/>
            <person name="Wu L."/>
            <person name="Ma J."/>
        </authorList>
    </citation>
    <scope>NUCLEOTIDE SEQUENCE [LARGE SCALE GENOMIC DNA]</scope>
    <source>
        <strain evidence="8">JCM 18531</strain>
    </source>
</reference>
<dbReference type="PANTHER" id="PTHR19372">
    <property type="entry name" value="SULFITE REDUCTASE"/>
    <property type="match status" value="1"/>
</dbReference>
<protein>
    <submittedName>
        <fullName evidence="7">Sulfite oxidase</fullName>
    </submittedName>
</protein>
<organism evidence="7 8">
    <name type="scientific">Nocardioides conyzicola</name>
    <dbReference type="NCBI Taxonomy" id="1651781"/>
    <lineage>
        <taxon>Bacteria</taxon>
        <taxon>Bacillati</taxon>
        <taxon>Actinomycetota</taxon>
        <taxon>Actinomycetes</taxon>
        <taxon>Propionibacteriales</taxon>
        <taxon>Nocardioidaceae</taxon>
        <taxon>Nocardioides</taxon>
    </lineage>
</organism>
<dbReference type="RefSeq" id="WP_345518003.1">
    <property type="nucleotide sequence ID" value="NZ_BAABKM010000001.1"/>
</dbReference>
<gene>
    <name evidence="7" type="ORF">GCM10023349_00280</name>
</gene>
<dbReference type="InterPro" id="IPR008335">
    <property type="entry name" value="Mopterin_OxRdtase_euk"/>
</dbReference>
<evidence type="ECO:0000256" key="3">
    <source>
        <dbReference type="ARBA" id="ARBA00022723"/>
    </source>
</evidence>
<comment type="cofactor">
    <cofactor evidence="1">
        <name>Mo-molybdopterin</name>
        <dbReference type="ChEBI" id="CHEBI:71302"/>
    </cofactor>
</comment>
<evidence type="ECO:0000313" key="7">
    <source>
        <dbReference type="EMBL" id="GAA4689966.1"/>
    </source>
</evidence>
<evidence type="ECO:0000256" key="4">
    <source>
        <dbReference type="ARBA" id="ARBA00023002"/>
    </source>
</evidence>
<evidence type="ECO:0000259" key="5">
    <source>
        <dbReference type="Pfam" id="PF00174"/>
    </source>
</evidence>
<dbReference type="CDD" id="cd02110">
    <property type="entry name" value="SO_family_Moco_dimer"/>
    <property type="match status" value="1"/>
</dbReference>
<keyword evidence="3" id="KW-0479">Metal-binding</keyword>
<evidence type="ECO:0000259" key="6">
    <source>
        <dbReference type="Pfam" id="PF03404"/>
    </source>
</evidence>
<dbReference type="Pfam" id="PF00174">
    <property type="entry name" value="Oxidored_molyb"/>
    <property type="match status" value="1"/>
</dbReference>
<dbReference type="InterPro" id="IPR036374">
    <property type="entry name" value="OxRdtase_Mopterin-bd_sf"/>
</dbReference>
<evidence type="ECO:0000256" key="2">
    <source>
        <dbReference type="ARBA" id="ARBA00022505"/>
    </source>
</evidence>
<dbReference type="InterPro" id="IPR000572">
    <property type="entry name" value="OxRdtase_Mopterin-bd_dom"/>
</dbReference>
<dbReference type="SUPFAM" id="SSF81296">
    <property type="entry name" value="E set domains"/>
    <property type="match status" value="1"/>
</dbReference>
<keyword evidence="8" id="KW-1185">Reference proteome</keyword>
<dbReference type="Gene3D" id="2.60.40.650">
    <property type="match status" value="1"/>
</dbReference>
<feature type="domain" description="Moybdenum cofactor oxidoreductase dimerisation" evidence="6">
    <location>
        <begin position="292"/>
        <end position="380"/>
    </location>
</feature>
<dbReference type="PROSITE" id="PS51318">
    <property type="entry name" value="TAT"/>
    <property type="match status" value="1"/>
</dbReference>
<dbReference type="InterPro" id="IPR014756">
    <property type="entry name" value="Ig_E-set"/>
</dbReference>
<dbReference type="PRINTS" id="PR00407">
    <property type="entry name" value="EUMOPTERIN"/>
</dbReference>
<comment type="caution">
    <text evidence="7">The sequence shown here is derived from an EMBL/GenBank/DDBJ whole genome shotgun (WGS) entry which is preliminary data.</text>
</comment>
<dbReference type="Proteomes" id="UP001499974">
    <property type="component" value="Unassembled WGS sequence"/>
</dbReference>
<dbReference type="InterPro" id="IPR006311">
    <property type="entry name" value="TAT_signal"/>
</dbReference>
<dbReference type="Pfam" id="PF03404">
    <property type="entry name" value="Mo-co_dimer"/>
    <property type="match status" value="1"/>
</dbReference>